<feature type="compositionally biased region" description="Acidic residues" evidence="9">
    <location>
        <begin position="424"/>
        <end position="433"/>
    </location>
</feature>
<comment type="caution">
    <text evidence="12">The sequence shown here is derived from an EMBL/GenBank/DDBJ whole genome shotgun (WGS) entry which is preliminary data.</text>
</comment>
<gene>
    <name evidence="8" type="primary">MMM1</name>
    <name evidence="12" type="ORF">BN980_GECA08s00620g</name>
</gene>
<dbReference type="GO" id="GO:0045040">
    <property type="term" value="P:protein insertion into mitochondrial outer membrane"/>
    <property type="evidence" value="ECO:0007669"/>
    <property type="project" value="UniProtKB-UniRule"/>
</dbReference>
<feature type="compositionally biased region" description="Polar residues" evidence="9">
    <location>
        <begin position="397"/>
        <end position="421"/>
    </location>
</feature>
<reference evidence="12" key="1">
    <citation type="submission" date="2014-03" db="EMBL/GenBank/DDBJ databases">
        <authorList>
            <person name="Casaregola S."/>
        </authorList>
    </citation>
    <scope>NUCLEOTIDE SEQUENCE [LARGE SCALE GENOMIC DNA]</scope>
    <source>
        <strain evidence="12">CLIB 918</strain>
    </source>
</reference>
<comment type="subcellular location">
    <subcellularLocation>
        <location evidence="8">Endoplasmic reticulum membrane</location>
        <topology evidence="8">Single-pass type I membrane protein</topology>
    </subcellularLocation>
    <text evidence="8">The ERMES/MDM complex localizes to a few discrete foci (around 10 per single cell), that represent mitochondria-endoplasmic reticulum junctions. These foci are often found next to mtDNA nucleoids.</text>
</comment>
<evidence type="ECO:0000256" key="2">
    <source>
        <dbReference type="ARBA" id="ARBA00022692"/>
    </source>
</evidence>
<dbReference type="GO" id="GO:0005789">
    <property type="term" value="C:endoplasmic reticulum membrane"/>
    <property type="evidence" value="ECO:0007669"/>
    <property type="project" value="UniProtKB-SubCell"/>
</dbReference>
<dbReference type="EMBL" id="CCBN010000008">
    <property type="protein sequence ID" value="CDO54528.1"/>
    <property type="molecule type" value="Genomic_DNA"/>
</dbReference>
<feature type="region of interest" description="Disordered" evidence="9">
    <location>
        <begin position="543"/>
        <end position="594"/>
    </location>
</feature>
<keyword evidence="13" id="KW-1185">Reference proteome</keyword>
<dbReference type="OrthoDB" id="5599157at2759"/>
<name>A0A0J9XBE9_GEOCN</name>
<comment type="subunit">
    <text evidence="8">Homodimer. Component of the ER-mitochondria encounter structure (ERMES) or MDM complex, composed of MMM1, MDM10, MDM12 and MDM34. A MMM1 homodimer associates with one molecule of MDM12 on each side in a pairwise head-to-tail manner, and the SMP-LTD domains of MMM1 and MDM12 generate a continuous hydrophobic tunnel for phospholipid trafficking.</text>
</comment>
<evidence type="ECO:0000256" key="3">
    <source>
        <dbReference type="ARBA" id="ARBA00022824"/>
    </source>
</evidence>
<feature type="compositionally biased region" description="Low complexity" evidence="9">
    <location>
        <begin position="462"/>
        <end position="471"/>
    </location>
</feature>
<dbReference type="GO" id="GO:0015914">
    <property type="term" value="P:phospholipid transport"/>
    <property type="evidence" value="ECO:0007669"/>
    <property type="project" value="TreeGrafter"/>
</dbReference>
<evidence type="ECO:0000256" key="1">
    <source>
        <dbReference type="ARBA" id="ARBA00022448"/>
    </source>
</evidence>
<evidence type="ECO:0000256" key="8">
    <source>
        <dbReference type="HAMAP-Rule" id="MF_03103"/>
    </source>
</evidence>
<keyword evidence="3 8" id="KW-0256">Endoplasmic reticulum</keyword>
<feature type="compositionally biased region" description="Basic and acidic residues" evidence="9">
    <location>
        <begin position="448"/>
        <end position="461"/>
    </location>
</feature>
<dbReference type="CDD" id="cd21671">
    <property type="entry name" value="SMP_Mmm1"/>
    <property type="match status" value="1"/>
</dbReference>
<protein>
    <recommendedName>
        <fullName evidence="8">Maintenance of mitochondrial morphology protein 1</fullName>
    </recommendedName>
</protein>
<dbReference type="STRING" id="1173061.A0A0J9XBE9"/>
<dbReference type="PANTHER" id="PTHR13466">
    <property type="entry name" value="TEX2 PROTEIN-RELATED"/>
    <property type="match status" value="1"/>
</dbReference>
<evidence type="ECO:0000256" key="10">
    <source>
        <dbReference type="SAM" id="Phobius"/>
    </source>
</evidence>
<feature type="region of interest" description="Disordered" evidence="9">
    <location>
        <begin position="278"/>
        <end position="327"/>
    </location>
</feature>
<feature type="region of interest" description="Disordered" evidence="9">
    <location>
        <begin position="160"/>
        <end position="192"/>
    </location>
</feature>
<evidence type="ECO:0000256" key="7">
    <source>
        <dbReference type="ARBA" id="ARBA00023136"/>
    </source>
</evidence>
<dbReference type="Pfam" id="PF10296">
    <property type="entry name" value="MMM1"/>
    <property type="match status" value="4"/>
</dbReference>
<organism evidence="12 13">
    <name type="scientific">Geotrichum candidum</name>
    <name type="common">Oospora lactis</name>
    <name type="synonym">Dipodascus geotrichum</name>
    <dbReference type="NCBI Taxonomy" id="1173061"/>
    <lineage>
        <taxon>Eukaryota</taxon>
        <taxon>Fungi</taxon>
        <taxon>Dikarya</taxon>
        <taxon>Ascomycota</taxon>
        <taxon>Saccharomycotina</taxon>
        <taxon>Dipodascomycetes</taxon>
        <taxon>Dipodascales</taxon>
        <taxon>Dipodascaceae</taxon>
        <taxon>Geotrichum</taxon>
    </lineage>
</organism>
<feature type="compositionally biased region" description="Low complexity" evidence="9">
    <location>
        <begin position="559"/>
        <end position="592"/>
    </location>
</feature>
<keyword evidence="7 8" id="KW-0472">Membrane</keyword>
<dbReference type="PANTHER" id="PTHR13466:SF0">
    <property type="entry name" value="SMP-LTD DOMAIN-CONTAINING PROTEIN"/>
    <property type="match status" value="1"/>
</dbReference>
<sequence>MSQIETAVTRTVTESVYVTNPPSSYAADSSIFSFAPAAHLLLGSDDTTTSSSISNISSSSSSNFMYGLLAGQFSVMLVMWFFIRFFIFADPPPDKKDYQSHVRQQRQAKLLLPEVHASPSDILERTYYDVDTHAPESLDWLTVLIAQGVRHFRRARWDGSSDAATTSTTANGDVNNGRNESAIDDSEDSEAGVPAVGSDKLAVLERLLNFDKLPGFVDKIKVVELNIGKNYPAFRNCKIVKRKSQSVAAAAEAAAAVAAMTGHPIGLGDEEAVAGSDYSDNEAESLLSTPRHSLHRRRSSHYRRHPPRSAATRTLSTSSTSSPSAPDILEVQMDVELKDTITLGIETRLILNFPRPGFAFLPIKLVVSVVEFSGTLKVSLRNNKNSVPEPTTDDMTEASSSNGMDNSSHNEANATSNSPSDNEAIFDDDDTEGDYVNHPSTAASGSGDPHDGGEPDHHAEEGGASASGKAGTRNRLYDDAYITLSFAPNYTLRFDIQSSIGSLAASSRLLNVAKIAQLVEHRLKQIFEERFVYPNHRKFYLPSVLPRKNPSPPEGPGKQSSQQQQQQQPSAASQQQQQQTSSQQQQQSQQQQVPHHGFIIDDHATSPRLHPRSFSSVSQLASNTALNMPPQAPPPTLPLRGSNHHNYHHNYNQVVMDDESAII</sequence>
<feature type="domain" description="SMP-LTD" evidence="11">
    <location>
        <begin position="134"/>
        <end position="542"/>
    </location>
</feature>
<feature type="transmembrane region" description="Helical" evidence="10">
    <location>
        <begin position="64"/>
        <end position="87"/>
    </location>
</feature>
<feature type="topological domain" description="Cytoplasmic" evidence="8">
    <location>
        <begin position="89"/>
        <end position="663"/>
    </location>
</feature>
<dbReference type="InterPro" id="IPR019411">
    <property type="entry name" value="MMM1_dom"/>
</dbReference>
<dbReference type="GO" id="GO:1990456">
    <property type="term" value="P:mitochondrion-endoplasmic reticulum membrane tethering"/>
    <property type="evidence" value="ECO:0007669"/>
    <property type="project" value="TreeGrafter"/>
</dbReference>
<accession>A0A0J9XBE9</accession>
<evidence type="ECO:0000313" key="13">
    <source>
        <dbReference type="Proteomes" id="UP000242525"/>
    </source>
</evidence>
<dbReference type="AlphaFoldDB" id="A0A0J9XBE9"/>
<proteinExistence type="inferred from homology"/>
<evidence type="ECO:0000256" key="5">
    <source>
        <dbReference type="ARBA" id="ARBA00023055"/>
    </source>
</evidence>
<feature type="compositionally biased region" description="Low complexity" evidence="9">
    <location>
        <begin position="160"/>
        <end position="170"/>
    </location>
</feature>
<evidence type="ECO:0000259" key="11">
    <source>
        <dbReference type="PROSITE" id="PS51847"/>
    </source>
</evidence>
<dbReference type="Proteomes" id="UP000242525">
    <property type="component" value="Unassembled WGS sequence"/>
</dbReference>
<comment type="similarity">
    <text evidence="8">Belongs to the MMM1 family.</text>
</comment>
<dbReference type="InterPro" id="IPR031468">
    <property type="entry name" value="SMP_LBD"/>
</dbReference>
<comment type="function">
    <text evidence="8">Component of the ERMES/MDM complex, which serves as a molecular tether to connect the endoplasmic reticulum (ER) and mitochondria. Components of this complex are involved in the control of mitochondrial shape and protein biogenesis, and function in nonvesicular lipid trafficking between the ER and mitochondria. The MDM12-MMM1 subcomplex functions in the major beta-barrel assembly pathway that is responsible for biogenesis of all outer membrane beta-barrel proteins, and acts in a late step after the SAM complex. The MDM10-MDM12-MMM1 subcomplex further acts in the TOM40-specific pathway after the action of the MDM12-MMM1 complex. Essential for establishing and maintaining the structure of mitochondria and maintenance of mtDNA nucleoids.</text>
</comment>
<dbReference type="PROSITE" id="PS51847">
    <property type="entry name" value="SMP"/>
    <property type="match status" value="1"/>
</dbReference>
<keyword evidence="6" id="KW-0446">Lipid-binding</keyword>
<evidence type="ECO:0000313" key="12">
    <source>
        <dbReference type="EMBL" id="CDO54528.1"/>
    </source>
</evidence>
<evidence type="ECO:0000256" key="6">
    <source>
        <dbReference type="ARBA" id="ARBA00023121"/>
    </source>
</evidence>
<feature type="region of interest" description="Disordered" evidence="9">
    <location>
        <begin position="381"/>
        <end position="471"/>
    </location>
</feature>
<feature type="compositionally biased region" description="Low complexity" evidence="9">
    <location>
        <begin position="308"/>
        <end position="326"/>
    </location>
</feature>
<feature type="topological domain" description="Lumenal" evidence="8">
    <location>
        <begin position="1"/>
        <end position="67"/>
    </location>
</feature>
<dbReference type="GO" id="GO:0032865">
    <property type="term" value="C:ERMES complex"/>
    <property type="evidence" value="ECO:0007669"/>
    <property type="project" value="UniProtKB-UniRule"/>
</dbReference>
<keyword evidence="2 8" id="KW-0812">Transmembrane</keyword>
<dbReference type="HAMAP" id="MF_03103">
    <property type="entry name" value="Mmm1"/>
    <property type="match status" value="1"/>
</dbReference>
<evidence type="ECO:0000256" key="9">
    <source>
        <dbReference type="SAM" id="MobiDB-lite"/>
    </source>
</evidence>
<keyword evidence="5" id="KW-0445">Lipid transport</keyword>
<keyword evidence="4 8" id="KW-1133">Transmembrane helix</keyword>
<keyword evidence="1" id="KW-0813">Transport</keyword>
<evidence type="ECO:0000256" key="4">
    <source>
        <dbReference type="ARBA" id="ARBA00022989"/>
    </source>
</evidence>
<dbReference type="InterPro" id="IPR027537">
    <property type="entry name" value="Mmm1"/>
</dbReference>
<feature type="compositionally biased region" description="Basic residues" evidence="9">
    <location>
        <begin position="292"/>
        <end position="307"/>
    </location>
</feature>
<dbReference type="GO" id="GO:0008289">
    <property type="term" value="F:lipid binding"/>
    <property type="evidence" value="ECO:0007669"/>
    <property type="project" value="UniProtKB-KW"/>
</dbReference>